<feature type="domain" description="Amino acid transporter transmembrane" evidence="11">
    <location>
        <begin position="211"/>
        <end position="619"/>
    </location>
</feature>
<feature type="transmembrane region" description="Helical" evidence="10">
    <location>
        <begin position="345"/>
        <end position="364"/>
    </location>
</feature>
<accession>A0A0X3PF26</accession>
<comment type="subcellular location">
    <subcellularLocation>
        <location evidence="1">Cytoplasmic vesicle membrane</location>
        <topology evidence="1">Multi-pass membrane protein</topology>
    </subcellularLocation>
</comment>
<reference evidence="12" key="1">
    <citation type="submission" date="2016-01" db="EMBL/GenBank/DDBJ databases">
        <title>Reference transcriptome for the parasite Schistocephalus solidus: insights into the molecular evolution of parasitism.</title>
        <authorList>
            <person name="Hebert F.O."/>
            <person name="Grambauer S."/>
            <person name="Barber I."/>
            <person name="Landry C.R."/>
            <person name="Aubin-Horth N."/>
        </authorList>
    </citation>
    <scope>NUCLEOTIDE SEQUENCE</scope>
</reference>
<evidence type="ECO:0000313" key="12">
    <source>
        <dbReference type="EMBL" id="JAP50424.1"/>
    </source>
</evidence>
<feature type="region of interest" description="Disordered" evidence="9">
    <location>
        <begin position="49"/>
        <end position="69"/>
    </location>
</feature>
<evidence type="ECO:0000256" key="8">
    <source>
        <dbReference type="ARBA" id="ARBA00023329"/>
    </source>
</evidence>
<evidence type="ECO:0000256" key="1">
    <source>
        <dbReference type="ARBA" id="ARBA00004439"/>
    </source>
</evidence>
<keyword evidence="6 10" id="KW-1133">Transmembrane helix</keyword>
<evidence type="ECO:0000256" key="6">
    <source>
        <dbReference type="ARBA" id="ARBA00022989"/>
    </source>
</evidence>
<feature type="transmembrane region" description="Helical" evidence="10">
    <location>
        <begin position="371"/>
        <end position="395"/>
    </location>
</feature>
<name>A0A0X3PF26_SCHSO</name>
<feature type="transmembrane region" description="Helical" evidence="10">
    <location>
        <begin position="537"/>
        <end position="558"/>
    </location>
</feature>
<dbReference type="GO" id="GO:0015179">
    <property type="term" value="F:L-amino acid transmembrane transporter activity"/>
    <property type="evidence" value="ECO:0007669"/>
    <property type="project" value="TreeGrafter"/>
</dbReference>
<dbReference type="AlphaFoldDB" id="A0A0X3PF26"/>
<evidence type="ECO:0000256" key="7">
    <source>
        <dbReference type="ARBA" id="ARBA00023136"/>
    </source>
</evidence>
<evidence type="ECO:0000256" key="5">
    <source>
        <dbReference type="ARBA" id="ARBA00022775"/>
    </source>
</evidence>
<evidence type="ECO:0000259" key="11">
    <source>
        <dbReference type="Pfam" id="PF01490"/>
    </source>
</evidence>
<feature type="transmembrane region" description="Helical" evidence="10">
    <location>
        <begin position="214"/>
        <end position="236"/>
    </location>
</feature>
<evidence type="ECO:0000256" key="3">
    <source>
        <dbReference type="ARBA" id="ARBA00022448"/>
    </source>
</evidence>
<feature type="transmembrane region" description="Helical" evidence="10">
    <location>
        <begin position="491"/>
        <end position="513"/>
    </location>
</feature>
<gene>
    <name evidence="12" type="ORF">TR128529</name>
</gene>
<feature type="transmembrane region" description="Helical" evidence="10">
    <location>
        <begin position="564"/>
        <end position="592"/>
    </location>
</feature>
<protein>
    <recommendedName>
        <fullName evidence="11">Amino acid transporter transmembrane domain-containing protein</fullName>
    </recommendedName>
</protein>
<feature type="region of interest" description="Disordered" evidence="9">
    <location>
        <begin position="1"/>
        <end position="32"/>
    </location>
</feature>
<feature type="transmembrane region" description="Helical" evidence="10">
    <location>
        <begin position="604"/>
        <end position="623"/>
    </location>
</feature>
<feature type="transmembrane region" description="Helical" evidence="10">
    <location>
        <begin position="415"/>
        <end position="435"/>
    </location>
</feature>
<keyword evidence="5" id="KW-0532">Neurotransmitter transport</keyword>
<feature type="compositionally biased region" description="Basic and acidic residues" evidence="9">
    <location>
        <begin position="1"/>
        <end position="10"/>
    </location>
</feature>
<dbReference type="GO" id="GO:0030659">
    <property type="term" value="C:cytoplasmic vesicle membrane"/>
    <property type="evidence" value="ECO:0007669"/>
    <property type="project" value="UniProtKB-SubCell"/>
</dbReference>
<sequence>MANGDDERNRQQGVGPKLSVGHRRPSNPPMQTVEEDVQCTIYAPTYSNPIVASSTPMRPPSARRSSSLVLLDPPRRQMVTEEQPLILSCDNYPPPTFTAIDASMQGGTWCLIPYGRNRVISRLLDAQTTNILQPMMESIGPVPRRISASRDQSSSLTCGGEEELEVDAIPSLASDENRLNGEEEIGGEKVQNGAAQEVNAEAKQGVRSEQRTSVLMAAWNVFNLILGIGIMGLPYACAGAGWYSIPMIILIGAICCYAGQLVGECLYSHRPKAGQTWASPTGGLGFIRKRHTYACIAADAFPRAGRLITGIVVGLELFGASILYIILLGTSVHAIATYIQPEQKLLSIPVGITVFSYLCLPLLLWPNMRVVAWSSFIAVIGLISSIVAVLVGSGLETTEVPVHWDALTHPNTDVIPISVGIILFSFCAHTILPGIEGNMSRPEFFPRMLNVTFTCATVVKVFFGVFCVLAFGRGVEQSVTDNIVNFPVVAILAHACVMINVFFSLPLVFLILGEHIDLFFMQRVDVRWLNPTRSCGAYRIWILASRGALLSLGIFLAVQVPHFAIIMGLVGSLTGSLLCFIFPCLFSLKLFWKEISWCGRFARILILIFGVVGGVIGIIYSAAECASVFSQ</sequence>
<comment type="similarity">
    <text evidence="2">Belongs to the amino acid/polyamine transporter 2 family.</text>
</comment>
<evidence type="ECO:0000256" key="4">
    <source>
        <dbReference type="ARBA" id="ARBA00022692"/>
    </source>
</evidence>
<evidence type="ECO:0000256" key="2">
    <source>
        <dbReference type="ARBA" id="ARBA00008066"/>
    </source>
</evidence>
<organism evidence="12">
    <name type="scientific">Schistocephalus solidus</name>
    <name type="common">Tapeworm</name>
    <dbReference type="NCBI Taxonomy" id="70667"/>
    <lineage>
        <taxon>Eukaryota</taxon>
        <taxon>Metazoa</taxon>
        <taxon>Spiralia</taxon>
        <taxon>Lophotrochozoa</taxon>
        <taxon>Platyhelminthes</taxon>
        <taxon>Cestoda</taxon>
        <taxon>Eucestoda</taxon>
        <taxon>Diphyllobothriidea</taxon>
        <taxon>Diphyllobothriidae</taxon>
        <taxon>Schistocephalus</taxon>
    </lineage>
</organism>
<feature type="compositionally biased region" description="Low complexity" evidence="9">
    <location>
        <begin position="53"/>
        <end position="67"/>
    </location>
</feature>
<feature type="transmembrane region" description="Helical" evidence="10">
    <location>
        <begin position="447"/>
        <end position="471"/>
    </location>
</feature>
<dbReference type="Pfam" id="PF01490">
    <property type="entry name" value="Aa_trans"/>
    <property type="match status" value="1"/>
</dbReference>
<evidence type="ECO:0000256" key="10">
    <source>
        <dbReference type="SAM" id="Phobius"/>
    </source>
</evidence>
<feature type="transmembrane region" description="Helical" evidence="10">
    <location>
        <begin position="242"/>
        <end position="262"/>
    </location>
</feature>
<dbReference type="PANTHER" id="PTHR22950:SF689">
    <property type="entry name" value="VESICULAR INHIBITORY AMINO ACID TRANSPORTER"/>
    <property type="match status" value="1"/>
</dbReference>
<dbReference type="GO" id="GO:0005774">
    <property type="term" value="C:vacuolar membrane"/>
    <property type="evidence" value="ECO:0007669"/>
    <property type="project" value="TreeGrafter"/>
</dbReference>
<keyword evidence="8" id="KW-0968">Cytoplasmic vesicle</keyword>
<keyword evidence="3" id="KW-0813">Transport</keyword>
<keyword evidence="7 10" id="KW-0472">Membrane</keyword>
<dbReference type="PANTHER" id="PTHR22950">
    <property type="entry name" value="AMINO ACID TRANSPORTER"/>
    <property type="match status" value="1"/>
</dbReference>
<proteinExistence type="inferred from homology"/>
<dbReference type="InterPro" id="IPR013057">
    <property type="entry name" value="AA_transpt_TM"/>
</dbReference>
<evidence type="ECO:0000256" key="9">
    <source>
        <dbReference type="SAM" id="MobiDB-lite"/>
    </source>
</evidence>
<feature type="transmembrane region" description="Helical" evidence="10">
    <location>
        <begin position="311"/>
        <end position="339"/>
    </location>
</feature>
<keyword evidence="4 10" id="KW-0812">Transmembrane</keyword>
<dbReference type="GO" id="GO:0006836">
    <property type="term" value="P:neurotransmitter transport"/>
    <property type="evidence" value="ECO:0007669"/>
    <property type="project" value="UniProtKB-KW"/>
</dbReference>
<dbReference type="EMBL" id="GEEE01012801">
    <property type="protein sequence ID" value="JAP50424.1"/>
    <property type="molecule type" value="Transcribed_RNA"/>
</dbReference>